<protein>
    <recommendedName>
        <fullName evidence="3">Disease resistance R13L4/SHOC-2-like LRR domain-containing protein</fullName>
    </recommendedName>
</protein>
<keyword evidence="2" id="KW-0677">Repeat</keyword>
<evidence type="ECO:0000313" key="4">
    <source>
        <dbReference type="EMBL" id="MED6174392.1"/>
    </source>
</evidence>
<dbReference type="InterPro" id="IPR032675">
    <property type="entry name" value="LRR_dom_sf"/>
</dbReference>
<dbReference type="PRINTS" id="PR00019">
    <property type="entry name" value="LEURICHRPT"/>
</dbReference>
<sequence>MSTIASPLSLIANMSSSLVTTLSLPNTGLKGDLTSHILYLPNLHELNLRGNENIQVYVPKLNGSTSLLSVLDLSACQFTGSQIPSSFSNLTHLISLYLSSSELNGSIPSFLSNLQHLTYLDLSYNKFSGQFPKVLSQLTKLQALSLRDNNLGGKLLLSSLANLTRISRLDCSHNKFEGTLPNKIVGFSSLSELLLSDNLLNGTIPAWCFSLPVLTTLDLSNNQFTGHMSAISSHSLQNLYLCGNKLQGNVPDSVYNLVNLTYLCLSGNWSGSLHFPLFSKLQNLEVLSLSGFNSLSLGSETNASFQFTNLLQLHLLQKVIIQKLLNSRPTLTSIHDSKHSLAFPGHTHFSPEKDNISSQISITCLHAKNKWYTDSVSTPQITHLAFS</sequence>
<evidence type="ECO:0000259" key="3">
    <source>
        <dbReference type="Pfam" id="PF23598"/>
    </source>
</evidence>
<evidence type="ECO:0000256" key="1">
    <source>
        <dbReference type="ARBA" id="ARBA00022729"/>
    </source>
</evidence>
<dbReference type="InterPro" id="IPR055414">
    <property type="entry name" value="LRR_R13L4/SHOC2-like"/>
</dbReference>
<dbReference type="Gene3D" id="3.80.10.10">
    <property type="entry name" value="Ribonuclease Inhibitor"/>
    <property type="match status" value="4"/>
</dbReference>
<evidence type="ECO:0000313" key="5">
    <source>
        <dbReference type="Proteomes" id="UP001341840"/>
    </source>
</evidence>
<dbReference type="PANTHER" id="PTHR47988">
    <property type="entry name" value="SOMATIC EMBRYOGENESIS RECEPTOR KINASE 1"/>
    <property type="match status" value="1"/>
</dbReference>
<dbReference type="SUPFAM" id="SSF52058">
    <property type="entry name" value="L domain-like"/>
    <property type="match status" value="1"/>
</dbReference>
<name>A0ABU6VLX9_9FABA</name>
<dbReference type="Proteomes" id="UP001341840">
    <property type="component" value="Unassembled WGS sequence"/>
</dbReference>
<dbReference type="Pfam" id="PF23598">
    <property type="entry name" value="LRR_14"/>
    <property type="match status" value="1"/>
</dbReference>
<accession>A0ABU6VLX9</accession>
<evidence type="ECO:0000256" key="2">
    <source>
        <dbReference type="ARBA" id="ARBA00022737"/>
    </source>
</evidence>
<organism evidence="4 5">
    <name type="scientific">Stylosanthes scabra</name>
    <dbReference type="NCBI Taxonomy" id="79078"/>
    <lineage>
        <taxon>Eukaryota</taxon>
        <taxon>Viridiplantae</taxon>
        <taxon>Streptophyta</taxon>
        <taxon>Embryophyta</taxon>
        <taxon>Tracheophyta</taxon>
        <taxon>Spermatophyta</taxon>
        <taxon>Magnoliopsida</taxon>
        <taxon>eudicotyledons</taxon>
        <taxon>Gunneridae</taxon>
        <taxon>Pentapetalae</taxon>
        <taxon>rosids</taxon>
        <taxon>fabids</taxon>
        <taxon>Fabales</taxon>
        <taxon>Fabaceae</taxon>
        <taxon>Papilionoideae</taxon>
        <taxon>50 kb inversion clade</taxon>
        <taxon>dalbergioids sensu lato</taxon>
        <taxon>Dalbergieae</taxon>
        <taxon>Pterocarpus clade</taxon>
        <taxon>Stylosanthes</taxon>
    </lineage>
</organism>
<dbReference type="InterPro" id="IPR001611">
    <property type="entry name" value="Leu-rich_rpt"/>
</dbReference>
<dbReference type="Pfam" id="PF00560">
    <property type="entry name" value="LRR_1"/>
    <property type="match status" value="1"/>
</dbReference>
<keyword evidence="5" id="KW-1185">Reference proteome</keyword>
<keyword evidence="1" id="KW-0732">Signal</keyword>
<reference evidence="4 5" key="1">
    <citation type="journal article" date="2023" name="Plants (Basel)">
        <title>Bridging the Gap: Combining Genomics and Transcriptomics Approaches to Understand Stylosanthes scabra, an Orphan Legume from the Brazilian Caatinga.</title>
        <authorList>
            <person name="Ferreira-Neto J.R.C."/>
            <person name="da Silva M.D."/>
            <person name="Binneck E."/>
            <person name="de Melo N.F."/>
            <person name="da Silva R.H."/>
            <person name="de Melo A.L.T.M."/>
            <person name="Pandolfi V."/>
            <person name="Bustamante F.O."/>
            <person name="Brasileiro-Vidal A.C."/>
            <person name="Benko-Iseppon A.M."/>
        </authorList>
    </citation>
    <scope>NUCLEOTIDE SEQUENCE [LARGE SCALE GENOMIC DNA]</scope>
    <source>
        <tissue evidence="4">Leaves</tissue>
    </source>
</reference>
<comment type="caution">
    <text evidence="4">The sequence shown here is derived from an EMBL/GenBank/DDBJ whole genome shotgun (WGS) entry which is preliminary data.</text>
</comment>
<feature type="domain" description="Disease resistance R13L4/SHOC-2-like LRR" evidence="3">
    <location>
        <begin position="34"/>
        <end position="220"/>
    </location>
</feature>
<gene>
    <name evidence="4" type="ORF">PIB30_068601</name>
</gene>
<dbReference type="EMBL" id="JASCZI010151773">
    <property type="protein sequence ID" value="MED6174392.1"/>
    <property type="molecule type" value="Genomic_DNA"/>
</dbReference>
<proteinExistence type="predicted"/>